<evidence type="ECO:0000313" key="2">
    <source>
        <dbReference type="Proteomes" id="UP000184600"/>
    </source>
</evidence>
<keyword evidence="2" id="KW-1185">Reference proteome</keyword>
<protein>
    <submittedName>
        <fullName evidence="1">Uncharacterized protein</fullName>
    </submittedName>
</protein>
<accession>A0A1M7YUD6</accession>
<dbReference type="Proteomes" id="UP000184600">
    <property type="component" value="Unassembled WGS sequence"/>
</dbReference>
<evidence type="ECO:0000313" key="1">
    <source>
        <dbReference type="EMBL" id="SHO56106.1"/>
    </source>
</evidence>
<dbReference type="EMBL" id="FRFG01000020">
    <property type="protein sequence ID" value="SHO56106.1"/>
    <property type="molecule type" value="Genomic_DNA"/>
</dbReference>
<name>A0A1M7YUD6_9VIBR</name>
<dbReference type="AlphaFoldDB" id="A0A1M7YUD6"/>
<organism evidence="1 2">
    <name type="scientific">Vibrio quintilis</name>
    <dbReference type="NCBI Taxonomy" id="1117707"/>
    <lineage>
        <taxon>Bacteria</taxon>
        <taxon>Pseudomonadati</taxon>
        <taxon>Pseudomonadota</taxon>
        <taxon>Gammaproteobacteria</taxon>
        <taxon>Vibrionales</taxon>
        <taxon>Vibrionaceae</taxon>
        <taxon>Vibrio</taxon>
    </lineage>
</organism>
<dbReference type="STRING" id="1117707.VQ7734_01869"/>
<reference evidence="2" key="1">
    <citation type="submission" date="2016-12" db="EMBL/GenBank/DDBJ databases">
        <authorList>
            <person name="Rodrigo-Torres L."/>
            <person name="Arahal R.D."/>
            <person name="Lucena T."/>
        </authorList>
    </citation>
    <scope>NUCLEOTIDE SEQUENCE [LARGE SCALE GENOMIC DNA]</scope>
</reference>
<sequence>MNLFFRISKTTGEKYQHSLEENTICQGVRLTPVTIYDISLMFITMVNEN</sequence>
<proteinExistence type="predicted"/>
<gene>
    <name evidence="1" type="ORF">VQ7734_01869</name>
</gene>